<dbReference type="AlphaFoldDB" id="A0A7J6AC21"/>
<evidence type="ECO:0000313" key="3">
    <source>
        <dbReference type="Proteomes" id="UP000593565"/>
    </source>
</evidence>
<reference evidence="2 3" key="1">
    <citation type="submission" date="2020-02" db="EMBL/GenBank/DDBJ databases">
        <title>A chromosome-scale genome assembly of the black bullhead catfish (Ameiurus melas).</title>
        <authorList>
            <person name="Wen M."/>
            <person name="Zham M."/>
            <person name="Cabau C."/>
            <person name="Klopp C."/>
            <person name="Donnadieu C."/>
            <person name="Roques C."/>
            <person name="Bouchez O."/>
            <person name="Lampietro C."/>
            <person name="Jouanno E."/>
            <person name="Herpin A."/>
            <person name="Louis A."/>
            <person name="Berthelot C."/>
            <person name="Parey E."/>
            <person name="Roest-Crollius H."/>
            <person name="Braasch I."/>
            <person name="Postlethwait J."/>
            <person name="Robinson-Rechavi M."/>
            <person name="Echchiki A."/>
            <person name="Begum T."/>
            <person name="Montfort J."/>
            <person name="Schartl M."/>
            <person name="Bobe J."/>
            <person name="Guiguen Y."/>
        </authorList>
    </citation>
    <scope>NUCLEOTIDE SEQUENCE [LARGE SCALE GENOMIC DNA]</scope>
    <source>
        <strain evidence="2">M_S1</strain>
        <tissue evidence="2">Blood</tissue>
    </source>
</reference>
<dbReference type="Proteomes" id="UP000593565">
    <property type="component" value="Unassembled WGS sequence"/>
</dbReference>
<sequence>MLMCKDNSDNGVGEEEAGSSVCYSSKTQPTHTPRARAPTRIFFGINAQASLLKRRPPHRTTATNQGKRYPPPSAYIRDTYDWLVSL</sequence>
<protein>
    <submittedName>
        <fullName evidence="2">Uncharacterized protein</fullName>
    </submittedName>
</protein>
<gene>
    <name evidence="2" type="ORF">AMELA_G00171010</name>
</gene>
<accession>A0A7J6AC21</accession>
<feature type="region of interest" description="Disordered" evidence="1">
    <location>
        <begin position="1"/>
        <end position="36"/>
    </location>
</feature>
<evidence type="ECO:0000313" key="2">
    <source>
        <dbReference type="EMBL" id="KAF4080412.1"/>
    </source>
</evidence>
<proteinExistence type="predicted"/>
<name>A0A7J6AC21_AMEME</name>
<dbReference type="EMBL" id="JAAGNN010000014">
    <property type="protein sequence ID" value="KAF4080412.1"/>
    <property type="molecule type" value="Genomic_DNA"/>
</dbReference>
<evidence type="ECO:0000256" key="1">
    <source>
        <dbReference type="SAM" id="MobiDB-lite"/>
    </source>
</evidence>
<comment type="caution">
    <text evidence="2">The sequence shown here is derived from an EMBL/GenBank/DDBJ whole genome shotgun (WGS) entry which is preliminary data.</text>
</comment>
<keyword evidence="3" id="KW-1185">Reference proteome</keyword>
<organism evidence="2 3">
    <name type="scientific">Ameiurus melas</name>
    <name type="common">Black bullhead</name>
    <name type="synonym">Silurus melas</name>
    <dbReference type="NCBI Taxonomy" id="219545"/>
    <lineage>
        <taxon>Eukaryota</taxon>
        <taxon>Metazoa</taxon>
        <taxon>Chordata</taxon>
        <taxon>Craniata</taxon>
        <taxon>Vertebrata</taxon>
        <taxon>Euteleostomi</taxon>
        <taxon>Actinopterygii</taxon>
        <taxon>Neopterygii</taxon>
        <taxon>Teleostei</taxon>
        <taxon>Ostariophysi</taxon>
        <taxon>Siluriformes</taxon>
        <taxon>Ictaluridae</taxon>
        <taxon>Ameiurus</taxon>
    </lineage>
</organism>
<feature type="compositionally biased region" description="Polar residues" evidence="1">
    <location>
        <begin position="21"/>
        <end position="31"/>
    </location>
</feature>